<protein>
    <submittedName>
        <fullName evidence="3">Uncharacterized protein</fullName>
    </submittedName>
</protein>
<evidence type="ECO:0000256" key="2">
    <source>
        <dbReference type="SAM" id="Phobius"/>
    </source>
</evidence>
<keyword evidence="2" id="KW-0812">Transmembrane</keyword>
<keyword evidence="2" id="KW-0472">Membrane</keyword>
<evidence type="ECO:0000256" key="1">
    <source>
        <dbReference type="SAM" id="MobiDB-lite"/>
    </source>
</evidence>
<feature type="transmembrane region" description="Helical" evidence="2">
    <location>
        <begin position="20"/>
        <end position="42"/>
    </location>
</feature>
<reference evidence="3 4" key="1">
    <citation type="journal article" date="2019" name="Environ. Microbiol.">
        <title>At the nexus of three kingdoms: the genome of the mycorrhizal fungus Gigaspora margarita provides insights into plant, endobacterial and fungal interactions.</title>
        <authorList>
            <person name="Venice F."/>
            <person name="Ghignone S."/>
            <person name="Salvioli di Fossalunga A."/>
            <person name="Amselem J."/>
            <person name="Novero M."/>
            <person name="Xianan X."/>
            <person name="Sedzielewska Toro K."/>
            <person name="Morin E."/>
            <person name="Lipzen A."/>
            <person name="Grigoriev I.V."/>
            <person name="Henrissat B."/>
            <person name="Martin F.M."/>
            <person name="Bonfante P."/>
        </authorList>
    </citation>
    <scope>NUCLEOTIDE SEQUENCE [LARGE SCALE GENOMIC DNA]</scope>
    <source>
        <strain evidence="3 4">BEG34</strain>
    </source>
</reference>
<organism evidence="3 4">
    <name type="scientific">Gigaspora margarita</name>
    <dbReference type="NCBI Taxonomy" id="4874"/>
    <lineage>
        <taxon>Eukaryota</taxon>
        <taxon>Fungi</taxon>
        <taxon>Fungi incertae sedis</taxon>
        <taxon>Mucoromycota</taxon>
        <taxon>Glomeromycotina</taxon>
        <taxon>Glomeromycetes</taxon>
        <taxon>Diversisporales</taxon>
        <taxon>Gigasporaceae</taxon>
        <taxon>Gigaspora</taxon>
    </lineage>
</organism>
<keyword evidence="2" id="KW-1133">Transmembrane helix</keyword>
<keyword evidence="4" id="KW-1185">Reference proteome</keyword>
<dbReference type="EMBL" id="WTPW01001378">
    <property type="protein sequence ID" value="KAF0439189.1"/>
    <property type="molecule type" value="Genomic_DNA"/>
</dbReference>
<accession>A0A8H4A7V0</accession>
<feature type="compositionally biased region" description="Basic and acidic residues" evidence="1">
    <location>
        <begin position="178"/>
        <end position="200"/>
    </location>
</feature>
<proteinExistence type="predicted"/>
<evidence type="ECO:0000313" key="3">
    <source>
        <dbReference type="EMBL" id="KAF0439189.1"/>
    </source>
</evidence>
<sequence>MFLSPASIGSFIICYHNVFWWTAFGLSTLISKIIFASSLLVVGRIVYYLSNEDSGNVGFFNGFKRGLWNENDEKVLFVYELTDRIDKEIKKILNEAYQNIYINKNDAINTQDEAIKKIQDSGIEAIIKKMQDYADNAINVDIEDKINEKIKIIRDKQDEAIKKIQNKASRAVNMQDGETNRESEKTPEDIEERSIVIEEG</sequence>
<comment type="caution">
    <text evidence="3">The sequence shown here is derived from an EMBL/GenBank/DDBJ whole genome shotgun (WGS) entry which is preliminary data.</text>
</comment>
<dbReference type="AlphaFoldDB" id="A0A8H4A7V0"/>
<feature type="region of interest" description="Disordered" evidence="1">
    <location>
        <begin position="167"/>
        <end position="200"/>
    </location>
</feature>
<gene>
    <name evidence="3" type="ORF">F8M41_004164</name>
</gene>
<dbReference type="Proteomes" id="UP000439903">
    <property type="component" value="Unassembled WGS sequence"/>
</dbReference>
<evidence type="ECO:0000313" key="4">
    <source>
        <dbReference type="Proteomes" id="UP000439903"/>
    </source>
</evidence>
<name>A0A8H4A7V0_GIGMA</name>
<dbReference type="OrthoDB" id="2363627at2759"/>